<dbReference type="PANTHER" id="PTHR13789:SF318">
    <property type="entry name" value="GERANYLGERANYL DIPHOSPHATE REDUCTASE"/>
    <property type="match status" value="1"/>
</dbReference>
<comment type="caution">
    <text evidence="7">The sequence shown here is derived from an EMBL/GenBank/DDBJ whole genome shotgun (WGS) entry which is preliminary data.</text>
</comment>
<dbReference type="RefSeq" id="WP_150042335.1">
    <property type="nucleotide sequence ID" value="NZ_OW485601.1"/>
</dbReference>
<evidence type="ECO:0000256" key="3">
    <source>
        <dbReference type="ARBA" id="ARBA00022827"/>
    </source>
</evidence>
<dbReference type="InterPro" id="IPR036188">
    <property type="entry name" value="FAD/NAD-bd_sf"/>
</dbReference>
<evidence type="ECO:0000256" key="1">
    <source>
        <dbReference type="ARBA" id="ARBA00001974"/>
    </source>
</evidence>
<sequence>MGASKGDVVIAGGGIGGVSAAIGLANLGYKVTVLEQAPQFGEIGAGIQIGPNAFHAMDYLGVGDAGRAKAVYIDRLVMMDGLTGSEIAHIDVGEAFRARFRNPYAVIHRADLHAVFLEACQAHPNIRLVNNQLVLGYANTPRGAKVITASGDSFEADAVIGADGVRSRIRAQLAGNDELKLSGHVAYRAVLSIDEMPEDLRWNAATLWAGPKCHMVHYPLQGWKTFNLVATFVTNVADVGSNEPGTREEILDQFGQIVPKARKLLEVPKSWRRWVLGDRDPIENWVDGRVVLLGDAAHPTHQYFAQGACMAMEDSVMLAHQLEKHGGDFAAAFAEYQQARIVRAYRVVLSSRAIGKHVYHAEGAERLVRNAVMGAKTQDEWCESLAWLYGGTGLTTITLQAAA</sequence>
<dbReference type="InterPro" id="IPR002938">
    <property type="entry name" value="FAD-bd"/>
</dbReference>
<dbReference type="OrthoDB" id="4230779at2"/>
<dbReference type="Gene3D" id="3.50.50.60">
    <property type="entry name" value="FAD/NAD(P)-binding domain"/>
    <property type="match status" value="1"/>
</dbReference>
<dbReference type="Proteomes" id="UP000325255">
    <property type="component" value="Unassembled WGS sequence"/>
</dbReference>
<dbReference type="NCBIfam" id="NF006021">
    <property type="entry name" value="PRK08163.1"/>
    <property type="match status" value="1"/>
</dbReference>
<dbReference type="GO" id="GO:0071949">
    <property type="term" value="F:FAD binding"/>
    <property type="evidence" value="ECO:0007669"/>
    <property type="project" value="InterPro"/>
</dbReference>
<evidence type="ECO:0000313" key="7">
    <source>
        <dbReference type="EMBL" id="KAA5610601.1"/>
    </source>
</evidence>
<evidence type="ECO:0000313" key="8">
    <source>
        <dbReference type="Proteomes" id="UP000325255"/>
    </source>
</evidence>
<dbReference type="EC" id="1.14.13.24" evidence="7"/>
<dbReference type="SUPFAM" id="SSF54373">
    <property type="entry name" value="FAD-linked reductases, C-terminal domain"/>
    <property type="match status" value="1"/>
</dbReference>
<keyword evidence="4 7" id="KW-0560">Oxidoreductase</keyword>
<keyword evidence="3" id="KW-0274">FAD</keyword>
<dbReference type="GO" id="GO:0018669">
    <property type="term" value="F:3-hydroxybenzoate 6-monooxygenase activity"/>
    <property type="evidence" value="ECO:0007669"/>
    <property type="project" value="UniProtKB-EC"/>
</dbReference>
<dbReference type="InterPro" id="IPR050493">
    <property type="entry name" value="FAD-dep_Monooxygenase_BioMet"/>
</dbReference>
<dbReference type="PANTHER" id="PTHR13789">
    <property type="entry name" value="MONOOXYGENASE"/>
    <property type="match status" value="1"/>
</dbReference>
<keyword evidence="8" id="KW-1185">Reference proteome</keyword>
<dbReference type="AlphaFoldDB" id="A0A5M6IQZ5"/>
<protein>
    <submittedName>
        <fullName evidence="7">3-hydroxybenzoate 6-monooxygenase</fullName>
        <ecNumber evidence="7">1.14.13.24</ecNumber>
    </submittedName>
</protein>
<accession>A0A5M6IQZ5</accession>
<keyword evidence="2" id="KW-0285">Flavoprotein</keyword>
<organism evidence="7 8">
    <name type="scientific">Rhodovastum atsumiense</name>
    <dbReference type="NCBI Taxonomy" id="504468"/>
    <lineage>
        <taxon>Bacteria</taxon>
        <taxon>Pseudomonadati</taxon>
        <taxon>Pseudomonadota</taxon>
        <taxon>Alphaproteobacteria</taxon>
        <taxon>Acetobacterales</taxon>
        <taxon>Acetobacteraceae</taxon>
        <taxon>Rhodovastum</taxon>
    </lineage>
</organism>
<dbReference type="PRINTS" id="PR00420">
    <property type="entry name" value="RNGMNOXGNASE"/>
</dbReference>
<keyword evidence="5 7" id="KW-0503">Monooxygenase</keyword>
<comment type="cofactor">
    <cofactor evidence="1">
        <name>FAD</name>
        <dbReference type="ChEBI" id="CHEBI:57692"/>
    </cofactor>
</comment>
<reference evidence="7 8" key="1">
    <citation type="submission" date="2019-09" db="EMBL/GenBank/DDBJ databases">
        <title>Genome sequence of Rhodovastum atsumiense, a diverse member of the Acetobacteraceae family of non-sulfur purple photosynthetic bacteria.</title>
        <authorList>
            <person name="Meyer T."/>
            <person name="Kyndt J."/>
        </authorList>
    </citation>
    <scope>NUCLEOTIDE SEQUENCE [LARGE SCALE GENOMIC DNA]</scope>
    <source>
        <strain evidence="7 8">DSM 21279</strain>
    </source>
</reference>
<evidence type="ECO:0000256" key="4">
    <source>
        <dbReference type="ARBA" id="ARBA00023002"/>
    </source>
</evidence>
<name>A0A5M6IQZ5_9PROT</name>
<evidence type="ECO:0000259" key="6">
    <source>
        <dbReference type="Pfam" id="PF01494"/>
    </source>
</evidence>
<dbReference type="SUPFAM" id="SSF51905">
    <property type="entry name" value="FAD/NAD(P)-binding domain"/>
    <property type="match status" value="1"/>
</dbReference>
<gene>
    <name evidence="7" type="ORF">F1189_18420</name>
</gene>
<dbReference type="EMBL" id="VWPK01000030">
    <property type="protein sequence ID" value="KAA5610601.1"/>
    <property type="molecule type" value="Genomic_DNA"/>
</dbReference>
<evidence type="ECO:0000256" key="2">
    <source>
        <dbReference type="ARBA" id="ARBA00022630"/>
    </source>
</evidence>
<proteinExistence type="predicted"/>
<evidence type="ECO:0000256" key="5">
    <source>
        <dbReference type="ARBA" id="ARBA00023033"/>
    </source>
</evidence>
<dbReference type="Pfam" id="PF01494">
    <property type="entry name" value="FAD_binding_3"/>
    <property type="match status" value="1"/>
</dbReference>
<feature type="domain" description="FAD-binding" evidence="6">
    <location>
        <begin position="7"/>
        <end position="325"/>
    </location>
</feature>